<dbReference type="GO" id="GO:0004013">
    <property type="term" value="F:adenosylhomocysteinase activity"/>
    <property type="evidence" value="ECO:0007669"/>
    <property type="project" value="TreeGrafter"/>
</dbReference>
<proteinExistence type="inferred from homology"/>
<dbReference type="AlphaFoldDB" id="A0A0A8E4X4"/>
<evidence type="ECO:0000256" key="3">
    <source>
        <dbReference type="ARBA" id="ARBA00022563"/>
    </source>
</evidence>
<dbReference type="OrthoDB" id="9805103at2"/>
<dbReference type="PANTHER" id="PTHR23420:SF0">
    <property type="entry name" value="ADENOSYLHOMOCYSTEINASE"/>
    <property type="match status" value="1"/>
</dbReference>
<dbReference type="KEGG" id="fgu:SD28_06440"/>
<sequence length="358" mass="40359">MNIEILQDFNRTYKGKYPFLTKLNEQWAKDKPLKGLKILHNIPITRETLIKLESLYLAGAEILVTHINIPGLEPKQDCLEVLTAAGANVELSHNNIFNQFDFALDCCAQVIDMPNVTVTRGYTELTQFGSERYRKLKLNAPVISIDDSYTKCLEGMYGTGEAFVRLVQQEIVTDLKNKKFVLFGYGKVGRGVAKYLAKAGAKVSVVEISPKYLDDAKNHKLTPINANIDNTEIIKLINTSDMVVMATGVTGLLSNIITSEKDINNNIVLLNMGASDEFGNKIAPQRVFANKAPVNFLLESPTRIEYIDPIFYAHNYCIEYLLKNNQLSGYNPLPKHLDEDLINQWSEFFNVDCSDIYF</sequence>
<dbReference type="HOGENOM" id="CLU_789373_0_0_6"/>
<name>A0A0A8E4X4_9GAMM</name>
<keyword evidence="7" id="KW-1185">Reference proteome</keyword>
<organism evidence="6 7">
    <name type="scientific">Allofrancisella guangzhouensis</name>
    <dbReference type="NCBI Taxonomy" id="594679"/>
    <lineage>
        <taxon>Bacteria</taxon>
        <taxon>Pseudomonadati</taxon>
        <taxon>Pseudomonadota</taxon>
        <taxon>Gammaproteobacteria</taxon>
        <taxon>Thiotrichales</taxon>
        <taxon>Francisellaceae</taxon>
        <taxon>Allofrancisella</taxon>
    </lineage>
</organism>
<dbReference type="InterPro" id="IPR000043">
    <property type="entry name" value="Adenosylhomocysteinase-like"/>
</dbReference>
<feature type="domain" description="S-adenosyl-L-homocysteine hydrolase NAD binding" evidence="5">
    <location>
        <begin position="155"/>
        <end position="301"/>
    </location>
</feature>
<dbReference type="Proteomes" id="UP000031104">
    <property type="component" value="Chromosome"/>
</dbReference>
<dbReference type="InterPro" id="IPR015878">
    <property type="entry name" value="Ado_hCys_hydrolase_NAD-bd"/>
</dbReference>
<evidence type="ECO:0000256" key="2">
    <source>
        <dbReference type="ARBA" id="ARBA00007122"/>
    </source>
</evidence>
<protein>
    <recommendedName>
        <fullName evidence="5">S-adenosyl-L-homocysteine hydrolase NAD binding domain-containing protein</fullName>
    </recommendedName>
</protein>
<accession>A0A0A8E4X4</accession>
<dbReference type="GO" id="GO:0005829">
    <property type="term" value="C:cytosol"/>
    <property type="evidence" value="ECO:0007669"/>
    <property type="project" value="TreeGrafter"/>
</dbReference>
<dbReference type="Pfam" id="PF02254">
    <property type="entry name" value="TrkA_N"/>
    <property type="match status" value="1"/>
</dbReference>
<dbReference type="SMART" id="SM00997">
    <property type="entry name" value="AdoHcyase_NAD"/>
    <property type="match status" value="1"/>
</dbReference>
<evidence type="ECO:0000259" key="5">
    <source>
        <dbReference type="SMART" id="SM00997"/>
    </source>
</evidence>
<evidence type="ECO:0000256" key="4">
    <source>
        <dbReference type="ARBA" id="ARBA00023027"/>
    </source>
</evidence>
<dbReference type="InterPro" id="IPR036291">
    <property type="entry name" value="NAD(P)-bd_dom_sf"/>
</dbReference>
<comment type="similarity">
    <text evidence="2">Belongs to the adenosylhomocysteinase family.</text>
</comment>
<dbReference type="EMBL" id="CP010427">
    <property type="protein sequence ID" value="AJC49290.1"/>
    <property type="molecule type" value="Genomic_DNA"/>
</dbReference>
<dbReference type="SUPFAM" id="SSF51735">
    <property type="entry name" value="NAD(P)-binding Rossmann-fold domains"/>
    <property type="match status" value="1"/>
</dbReference>
<dbReference type="GO" id="GO:0033353">
    <property type="term" value="P:S-adenosylmethionine cycle"/>
    <property type="evidence" value="ECO:0007669"/>
    <property type="project" value="TreeGrafter"/>
</dbReference>
<keyword evidence="4" id="KW-0520">NAD</keyword>
<evidence type="ECO:0000256" key="1">
    <source>
        <dbReference type="ARBA" id="ARBA00001911"/>
    </source>
</evidence>
<dbReference type="RefSeq" id="WP_039125213.1">
    <property type="nucleotide sequence ID" value="NZ_CP010427.1"/>
</dbReference>
<gene>
    <name evidence="6" type="ORF">SD28_06440</name>
</gene>
<dbReference type="GO" id="GO:0006730">
    <property type="term" value="P:one-carbon metabolic process"/>
    <property type="evidence" value="ECO:0007669"/>
    <property type="project" value="UniProtKB-KW"/>
</dbReference>
<dbReference type="InterPro" id="IPR042172">
    <property type="entry name" value="Adenosylhomocyst_ase-like_sf"/>
</dbReference>
<keyword evidence="3" id="KW-0554">One-carbon metabolism</keyword>
<dbReference type="GO" id="GO:0006813">
    <property type="term" value="P:potassium ion transport"/>
    <property type="evidence" value="ECO:0007669"/>
    <property type="project" value="InterPro"/>
</dbReference>
<comment type="cofactor">
    <cofactor evidence="1">
        <name>NAD(+)</name>
        <dbReference type="ChEBI" id="CHEBI:57540"/>
    </cofactor>
</comment>
<dbReference type="Gene3D" id="3.40.50.720">
    <property type="entry name" value="NAD(P)-binding Rossmann-like Domain"/>
    <property type="match status" value="1"/>
</dbReference>
<dbReference type="PANTHER" id="PTHR23420">
    <property type="entry name" value="ADENOSYLHOMOCYSTEINASE"/>
    <property type="match status" value="1"/>
</dbReference>
<evidence type="ECO:0000313" key="6">
    <source>
        <dbReference type="EMBL" id="AJC49290.1"/>
    </source>
</evidence>
<dbReference type="STRING" id="594679.SD28_06440"/>
<dbReference type="SUPFAM" id="SSF52283">
    <property type="entry name" value="Formate/glycerate dehydrogenase catalytic domain-like"/>
    <property type="match status" value="1"/>
</dbReference>
<dbReference type="Gene3D" id="3.40.50.1480">
    <property type="entry name" value="Adenosylhomocysteinase-like"/>
    <property type="match status" value="2"/>
</dbReference>
<dbReference type="InterPro" id="IPR003148">
    <property type="entry name" value="RCK_N"/>
</dbReference>
<reference evidence="6 7" key="1">
    <citation type="submission" date="2014-12" db="EMBL/GenBank/DDBJ databases">
        <title>Complete genome sequence of Francisella guanzhouensis strain 08HL01032 isolated from air-conditioning system in China.</title>
        <authorList>
            <person name="Svensson D."/>
            <person name="Ohrman C."/>
            <person name="Backman S."/>
            <person name="Karlsson E."/>
            <person name="Nilsson E."/>
            <person name="Bystrom M."/>
            <person name="Larkeryd A."/>
            <person name="Stenberg P."/>
            <person name="Scholtz H.C."/>
            <person name="Forsman M."/>
            <person name="Sjodin A."/>
        </authorList>
    </citation>
    <scope>NUCLEOTIDE SEQUENCE [LARGE SCALE GENOMIC DNA]</scope>
    <source>
        <strain evidence="6 7">08HL01032</strain>
    </source>
</reference>
<evidence type="ECO:0000313" key="7">
    <source>
        <dbReference type="Proteomes" id="UP000031104"/>
    </source>
</evidence>